<evidence type="ECO:0000256" key="1">
    <source>
        <dbReference type="SAM" id="MobiDB-lite"/>
    </source>
</evidence>
<proteinExistence type="predicted"/>
<accession>A0AAU0MEX6</accession>
<keyword evidence="4" id="KW-1185">Reference proteome</keyword>
<evidence type="ECO:0000313" key="3">
    <source>
        <dbReference type="EMBL" id="WOQ68730.1"/>
    </source>
</evidence>
<dbReference type="InterPro" id="IPR003615">
    <property type="entry name" value="HNH_nuc"/>
</dbReference>
<gene>
    <name evidence="3" type="ORF">RYJ27_08380</name>
</gene>
<evidence type="ECO:0000313" key="4">
    <source>
        <dbReference type="Proteomes" id="UP001329313"/>
    </source>
</evidence>
<evidence type="ECO:0000259" key="2">
    <source>
        <dbReference type="SMART" id="SM00507"/>
    </source>
</evidence>
<dbReference type="CDD" id="cd00085">
    <property type="entry name" value="HNHc"/>
    <property type="match status" value="1"/>
</dbReference>
<feature type="domain" description="HNH nuclease" evidence="2">
    <location>
        <begin position="332"/>
        <end position="384"/>
    </location>
</feature>
<dbReference type="Pfam" id="PF02720">
    <property type="entry name" value="DUF222"/>
    <property type="match status" value="1"/>
</dbReference>
<sequence length="446" mass="47613">MHSNPVPASTPWGDDVDLAARELAERYVAARRAEAVAQAAVARVLAEAAELAASRVAALPRASAKDAELPVRAVAAELAVAAREPDGAVQRQMGEAAVVVREFPAAMTAWGEGRIGARHVRVITELGTPLVDPVARGAFEAEAVRQAERMTPRRLRAALAPMAEEMQPGSLTERHRAARERRGVWTTMLEDGMGSVTIVQPAVIVDGIHDRLTQQARAVKNLDPTDTRTLDQIRADLAADMLLTSTPNVETGEGLADGYGGLGAITAIVNVTVPALALAGVTTEPGELVGKTPIDADTARELAARAPGWDRILTDPITGSVLAVDRYTPSAEMKRHLRARDRHCRFPGCRQPAHRCDLDHSIDYAHGGKTHTGNLAHLCRRHHTLKGETAWKVTQHGGGVLQWTSPGGLTYTDQPPTPPHVRFVAGAELDDGGHPGTTRTAEPPPF</sequence>
<dbReference type="KEGG" id="mliy:RYJ27_08380"/>
<dbReference type="RefSeq" id="WP_330169872.1">
    <property type="nucleotide sequence ID" value="NZ_CP137080.1"/>
</dbReference>
<dbReference type="EMBL" id="CP137080">
    <property type="protein sequence ID" value="WOQ68730.1"/>
    <property type="molecule type" value="Genomic_DNA"/>
</dbReference>
<dbReference type="Proteomes" id="UP001329313">
    <property type="component" value="Chromosome"/>
</dbReference>
<feature type="region of interest" description="Disordered" evidence="1">
    <location>
        <begin position="427"/>
        <end position="446"/>
    </location>
</feature>
<dbReference type="AlphaFoldDB" id="A0AAU0MEX6"/>
<protein>
    <submittedName>
        <fullName evidence="3">DUF222 domain-containing protein</fullName>
    </submittedName>
</protein>
<organism evidence="3 4">
    <name type="scientific">Microbacterium limosum</name>
    <dbReference type="NCBI Taxonomy" id="3079935"/>
    <lineage>
        <taxon>Bacteria</taxon>
        <taxon>Bacillati</taxon>
        <taxon>Actinomycetota</taxon>
        <taxon>Actinomycetes</taxon>
        <taxon>Micrococcales</taxon>
        <taxon>Microbacteriaceae</taxon>
        <taxon>Microbacterium</taxon>
    </lineage>
</organism>
<dbReference type="SMART" id="SM00507">
    <property type="entry name" value="HNHc"/>
    <property type="match status" value="1"/>
</dbReference>
<reference evidence="3 4" key="1">
    <citation type="submission" date="2023-10" db="EMBL/GenBank/DDBJ databases">
        <title>Y20.</title>
        <authorList>
            <person name="Zhang G."/>
            <person name="Ding Y."/>
        </authorList>
    </citation>
    <scope>NUCLEOTIDE SEQUENCE [LARGE SCALE GENOMIC DNA]</scope>
    <source>
        <strain evidence="3 4">Y20</strain>
    </source>
</reference>
<dbReference type="Gene3D" id="1.10.30.50">
    <property type="match status" value="1"/>
</dbReference>
<name>A0AAU0MEX6_9MICO</name>
<dbReference type="InterPro" id="IPR003870">
    <property type="entry name" value="DUF222"/>
</dbReference>